<evidence type="ECO:0000313" key="4">
    <source>
        <dbReference type="RefSeq" id="XP_017893334.1"/>
    </source>
</evidence>
<feature type="domain" description="DUF1758" evidence="2">
    <location>
        <begin position="425"/>
        <end position="513"/>
    </location>
</feature>
<evidence type="ECO:0000259" key="2">
    <source>
        <dbReference type="Pfam" id="PF05585"/>
    </source>
</evidence>
<dbReference type="PANTHER" id="PTHR47331:SF5">
    <property type="entry name" value="RIBONUCLEASE H"/>
    <property type="match status" value="1"/>
</dbReference>
<reference evidence="4" key="1">
    <citation type="submission" date="2025-08" db="UniProtKB">
        <authorList>
            <consortium name="RefSeq"/>
        </authorList>
    </citation>
    <scope>IDENTIFICATION</scope>
    <source>
        <tissue evidence="4">Whole body</tissue>
    </source>
</reference>
<feature type="non-terminal residue" evidence="4">
    <location>
        <position position="550"/>
    </location>
</feature>
<evidence type="ECO:0000313" key="3">
    <source>
        <dbReference type="Proteomes" id="UP000694925"/>
    </source>
</evidence>
<name>A0AAJ7JGZ1_9HYME</name>
<dbReference type="Pfam" id="PF05585">
    <property type="entry name" value="DUF1758"/>
    <property type="match status" value="1"/>
</dbReference>
<accession>A0AAJ7JGZ1</accession>
<proteinExistence type="predicted"/>
<dbReference type="RefSeq" id="XP_017893334.1">
    <property type="nucleotide sequence ID" value="XM_018037845.1"/>
</dbReference>
<protein>
    <submittedName>
        <fullName evidence="4">Uncharacterized protein LOC108632952</fullName>
    </submittedName>
</protein>
<organism evidence="3 4">
    <name type="scientific">Ceratina calcarata</name>
    <dbReference type="NCBI Taxonomy" id="156304"/>
    <lineage>
        <taxon>Eukaryota</taxon>
        <taxon>Metazoa</taxon>
        <taxon>Ecdysozoa</taxon>
        <taxon>Arthropoda</taxon>
        <taxon>Hexapoda</taxon>
        <taxon>Insecta</taxon>
        <taxon>Pterygota</taxon>
        <taxon>Neoptera</taxon>
        <taxon>Endopterygota</taxon>
        <taxon>Hymenoptera</taxon>
        <taxon>Apocrita</taxon>
        <taxon>Aculeata</taxon>
        <taxon>Apoidea</taxon>
        <taxon>Anthophila</taxon>
        <taxon>Apidae</taxon>
        <taxon>Ceratina</taxon>
        <taxon>Zadontomerus</taxon>
    </lineage>
</organism>
<dbReference type="GeneID" id="108632952"/>
<evidence type="ECO:0000256" key="1">
    <source>
        <dbReference type="SAM" id="MobiDB-lite"/>
    </source>
</evidence>
<dbReference type="KEGG" id="ccal:108632952"/>
<dbReference type="AlphaFoldDB" id="A0AAJ7JGZ1"/>
<dbReference type="Gene3D" id="2.40.70.10">
    <property type="entry name" value="Acid Proteases"/>
    <property type="match status" value="1"/>
</dbReference>
<dbReference type="InterPro" id="IPR008737">
    <property type="entry name" value="DUF1758"/>
</dbReference>
<dbReference type="InterPro" id="IPR005312">
    <property type="entry name" value="DUF1759"/>
</dbReference>
<feature type="region of interest" description="Disordered" evidence="1">
    <location>
        <begin position="93"/>
        <end position="116"/>
    </location>
</feature>
<dbReference type="Proteomes" id="UP000694925">
    <property type="component" value="Unplaced"/>
</dbReference>
<dbReference type="CDD" id="cd00303">
    <property type="entry name" value="retropepsin_like"/>
    <property type="match status" value="1"/>
</dbReference>
<dbReference type="InterPro" id="IPR021109">
    <property type="entry name" value="Peptidase_aspartic_dom_sf"/>
</dbReference>
<sequence>MSADDLKKLKNRRSLLKRKVTTFSTFIETVTASDYDDVQFRLSSVEPLLDQFDEVALDIQAIQDTTEHSDYRDEFESKYYEVVRRARKFLKDNNPSDGINNRPARHNGSEPNNVRLPRIDLPTFNGKYEAWTCFHDTFKSMVHDKTQIATIEKFYYLRSCLKEEAALVIQSLETTESNYNIAWSLLIERYDNKRVIVHNHLKNLLELPASTKENPVYLRQMLDNINTHTRALKSLGLKVDSWDAIIIYCMTSKLDRISHQEWEKSNTGKELPELDSFIEFLKTRCQILEATQPQMQPHQGSSNVKGSNGAGKRNLNVTTQRDFCHFCKGEHKLYACEKFVKLGQQEKYEFVKKERLCFNCLRKNHTTEKCTCRSCKKCNRKHHTILHFERQSSTENSPSVDPVNSLQVSCPAQVLLATAKIHFHDKYNNQHTARVLLDSGAQAHFITERFAKLLKLPRNRVNIPVTTLNQSQTNVIHSIATKISSRLNNYEKKVSLLVVPNITEPLPSYTINVNELHIPHNLPLADPTFYQTSEIDALIGAEVYFKIDCA</sequence>
<keyword evidence="3" id="KW-1185">Reference proteome</keyword>
<gene>
    <name evidence="4" type="primary">LOC108632952</name>
</gene>
<dbReference type="PANTHER" id="PTHR47331">
    <property type="entry name" value="PHD-TYPE DOMAIN-CONTAINING PROTEIN"/>
    <property type="match status" value="1"/>
</dbReference>
<dbReference type="Pfam" id="PF03564">
    <property type="entry name" value="DUF1759"/>
    <property type="match status" value="1"/>
</dbReference>